<feature type="binding site" evidence="16">
    <location>
        <position position="93"/>
    </location>
    <ligand>
        <name>Ca(2+)</name>
        <dbReference type="ChEBI" id="CHEBI:29108"/>
        <label>1</label>
    </ligand>
</feature>
<feature type="binding site" evidence="16">
    <location>
        <position position="249"/>
    </location>
    <ligand>
        <name>Ca(2+)</name>
        <dbReference type="ChEBI" id="CHEBI:29108"/>
        <label>2</label>
    </ligand>
</feature>
<dbReference type="GO" id="GO:0046872">
    <property type="term" value="F:metal ion binding"/>
    <property type="evidence" value="ECO:0007669"/>
    <property type="project" value="UniProtKB-UniRule"/>
</dbReference>
<feature type="binding site" evidence="16">
    <location>
        <position position="253"/>
    </location>
    <ligand>
        <name>Ca(2+)</name>
        <dbReference type="ChEBI" id="CHEBI:29108"/>
        <label>2</label>
    </ligand>
</feature>
<dbReference type="Gene3D" id="1.10.420.10">
    <property type="entry name" value="Peroxidase, domain 2"/>
    <property type="match status" value="1"/>
</dbReference>
<keyword evidence="8 19" id="KW-0732">Signal</keyword>
<dbReference type="SUPFAM" id="SSF48113">
    <property type="entry name" value="Heme-dependent peroxidases"/>
    <property type="match status" value="1"/>
</dbReference>
<feature type="chain" id="PRO_5018822279" description="Peroxidase" evidence="19">
    <location>
        <begin position="30"/>
        <end position="328"/>
    </location>
</feature>
<dbReference type="PANTHER" id="PTHR31388:SF123">
    <property type="entry name" value="PEROXIDASE RIP1"/>
    <property type="match status" value="1"/>
</dbReference>
<evidence type="ECO:0000256" key="18">
    <source>
        <dbReference type="PIRSR" id="PIRSR600823-5"/>
    </source>
</evidence>
<feature type="binding site" evidence="16">
    <location>
        <position position="77"/>
    </location>
    <ligand>
        <name>Ca(2+)</name>
        <dbReference type="ChEBI" id="CHEBI:29108"/>
        <label>1</label>
    </ligand>
</feature>
<comment type="similarity">
    <text evidence="19">Belongs to the peroxidase family. Classical plant (class III) peroxidase subfamily.</text>
</comment>
<dbReference type="PROSITE" id="PS00435">
    <property type="entry name" value="PEROXIDASE_1"/>
    <property type="match status" value="1"/>
</dbReference>
<dbReference type="Proteomes" id="UP000283530">
    <property type="component" value="Unassembled WGS sequence"/>
</dbReference>
<sequence length="328" mass="35625">MVMDADHLCSIIRCTVLIVAAVMAHSTSAELCPDFYDKMCPKALATIKMVVEQAVAREPRMGASLLRLHFHDCFVNGCDGSILLDDLPGFTGEKTAVPNINSLRRFEVVDQIKAAVDYVCYGTVVSCADILAVAARDSVVALGGQSYQVLLGRRDARTASVGAANKNLPPPFLDFPALLSNFHSHGLSLEDLVILSGAHTIGLARCTTFRNRIYNDTNIHPAFAASLRMQCPPSPPVGDDNTTPLDRTTAHFDKVYFDDLLHQEGLLHSDQQLFKGDGSASDGLVRYYSANPKAFLADFGVSMIKMGNMKPLTGSEGEIRMNCRKVNS</sequence>
<evidence type="ECO:0000256" key="16">
    <source>
        <dbReference type="PIRSR" id="PIRSR600823-3"/>
    </source>
</evidence>
<dbReference type="Gene3D" id="1.10.520.10">
    <property type="match status" value="1"/>
</dbReference>
<feature type="binding site" evidence="16">
    <location>
        <position position="72"/>
    </location>
    <ligand>
        <name>Ca(2+)</name>
        <dbReference type="ChEBI" id="CHEBI:29108"/>
        <label>1</label>
    </ligand>
</feature>
<evidence type="ECO:0000256" key="5">
    <source>
        <dbReference type="ARBA" id="ARBA00022559"/>
    </source>
</evidence>
<keyword evidence="12 18" id="KW-1015">Disulfide bond</keyword>
<dbReference type="FunFam" id="1.10.420.10:FF:000006">
    <property type="entry name" value="Peroxidase"/>
    <property type="match status" value="1"/>
</dbReference>
<feature type="binding site" evidence="16">
    <location>
        <position position="246"/>
    </location>
    <ligand>
        <name>Ca(2+)</name>
        <dbReference type="ChEBI" id="CHEBI:29108"/>
        <label>2</label>
    </ligand>
</feature>
<dbReference type="InterPro" id="IPR000823">
    <property type="entry name" value="Peroxidase_pln"/>
</dbReference>
<feature type="binding site" evidence="16">
    <location>
        <position position="75"/>
    </location>
    <ligand>
        <name>Ca(2+)</name>
        <dbReference type="ChEBI" id="CHEBI:29108"/>
        <label>1</label>
    </ligand>
</feature>
<evidence type="ECO:0000256" key="11">
    <source>
        <dbReference type="ARBA" id="ARBA00023004"/>
    </source>
</evidence>
<feature type="disulfide bond" evidence="18">
    <location>
        <begin position="127"/>
        <end position="323"/>
    </location>
</feature>
<dbReference type="EC" id="1.11.1.7" evidence="4 19"/>
<evidence type="ECO:0000256" key="12">
    <source>
        <dbReference type="ARBA" id="ARBA00023157"/>
    </source>
</evidence>
<evidence type="ECO:0000256" key="19">
    <source>
        <dbReference type="RuleBase" id="RU362060"/>
    </source>
</evidence>
<dbReference type="GO" id="GO:0006979">
    <property type="term" value="P:response to oxidative stress"/>
    <property type="evidence" value="ECO:0007669"/>
    <property type="project" value="UniProtKB-UniRule"/>
</dbReference>
<dbReference type="OrthoDB" id="2113341at2759"/>
<evidence type="ECO:0000313" key="21">
    <source>
        <dbReference type="EMBL" id="RWR79014.1"/>
    </source>
</evidence>
<accession>A0A443NKI3</accession>
<feature type="disulfide bond" evidence="18">
    <location>
        <begin position="73"/>
        <end position="78"/>
    </location>
</feature>
<dbReference type="PANTHER" id="PTHR31388">
    <property type="entry name" value="PEROXIDASE 72-RELATED"/>
    <property type="match status" value="1"/>
</dbReference>
<keyword evidence="11 16" id="KW-0408">Iron</keyword>
<evidence type="ECO:0000256" key="6">
    <source>
        <dbReference type="ARBA" id="ARBA00022617"/>
    </source>
</evidence>
<dbReference type="GO" id="GO:0042744">
    <property type="term" value="P:hydrogen peroxide catabolic process"/>
    <property type="evidence" value="ECO:0007669"/>
    <property type="project" value="UniProtKB-KW"/>
</dbReference>
<evidence type="ECO:0000256" key="15">
    <source>
        <dbReference type="PIRSR" id="PIRSR600823-2"/>
    </source>
</evidence>
<proteinExistence type="inferred from homology"/>
<keyword evidence="19" id="KW-0376">Hydrogen peroxide</keyword>
<evidence type="ECO:0000256" key="8">
    <source>
        <dbReference type="ARBA" id="ARBA00022729"/>
    </source>
</evidence>
<evidence type="ECO:0000256" key="10">
    <source>
        <dbReference type="ARBA" id="ARBA00023002"/>
    </source>
</evidence>
<comment type="similarity">
    <text evidence="3">Belongs to the peroxidase family. Ascorbate peroxidase subfamily.</text>
</comment>
<evidence type="ECO:0000256" key="9">
    <source>
        <dbReference type="ARBA" id="ARBA00022837"/>
    </source>
</evidence>
<feature type="domain" description="Plant heme peroxidase family profile" evidence="20">
    <location>
        <begin position="30"/>
        <end position="327"/>
    </location>
</feature>
<reference evidence="21 22" key="1">
    <citation type="journal article" date="2019" name="Nat. Plants">
        <title>Stout camphor tree genome fills gaps in understanding of flowering plant genome evolution.</title>
        <authorList>
            <person name="Chaw S.M."/>
            <person name="Liu Y.C."/>
            <person name="Wu Y.W."/>
            <person name="Wang H.Y."/>
            <person name="Lin C.I."/>
            <person name="Wu C.S."/>
            <person name="Ke H.M."/>
            <person name="Chang L.Y."/>
            <person name="Hsu C.Y."/>
            <person name="Yang H.T."/>
            <person name="Sudianto E."/>
            <person name="Hsu M.H."/>
            <person name="Wu K.P."/>
            <person name="Wang L.N."/>
            <person name="Leebens-Mack J.H."/>
            <person name="Tsai I.J."/>
        </authorList>
    </citation>
    <scope>NUCLEOTIDE SEQUENCE [LARGE SCALE GENOMIC DNA]</scope>
    <source>
        <strain evidence="22">cv. Chaw 1501</strain>
        <tissue evidence="21">Young leaves</tissue>
    </source>
</reference>
<dbReference type="CDD" id="cd00693">
    <property type="entry name" value="secretory_peroxidase"/>
    <property type="match status" value="1"/>
</dbReference>
<comment type="function">
    <text evidence="19">Removal of H(2)O(2), oxidation of toxic reductants, biosynthesis and degradation of lignin, suberization, auxin catabolism, response to environmental stresses such as wounding, pathogen attack and oxidative stress.</text>
</comment>
<dbReference type="PRINTS" id="PR00458">
    <property type="entry name" value="PEROXIDASE"/>
</dbReference>
<evidence type="ECO:0000313" key="22">
    <source>
        <dbReference type="Proteomes" id="UP000283530"/>
    </source>
</evidence>
<comment type="cofactor">
    <cofactor evidence="16 19">
        <name>heme b</name>
        <dbReference type="ChEBI" id="CHEBI:60344"/>
    </cofactor>
    <text evidence="16 19">Binds 1 heme b (iron(II)-protoporphyrin IX) group per subunit.</text>
</comment>
<evidence type="ECO:0000259" key="20">
    <source>
        <dbReference type="PROSITE" id="PS50873"/>
    </source>
</evidence>
<dbReference type="AlphaFoldDB" id="A0A443NKI3"/>
<keyword evidence="13" id="KW-0325">Glycoprotein</keyword>
<evidence type="ECO:0000256" key="7">
    <source>
        <dbReference type="ARBA" id="ARBA00022723"/>
    </source>
</evidence>
<feature type="signal peptide" evidence="19">
    <location>
        <begin position="1"/>
        <end position="29"/>
    </location>
</feature>
<feature type="active site" description="Proton acceptor" evidence="14">
    <location>
        <position position="71"/>
    </location>
</feature>
<gene>
    <name evidence="21" type="ORF">CKAN_00756900</name>
</gene>
<name>A0A443NKI3_9MAGN</name>
<keyword evidence="5 19" id="KW-0575">Peroxidase</keyword>
<feature type="binding site" evidence="15">
    <location>
        <position position="169"/>
    </location>
    <ligand>
        <name>substrate</name>
    </ligand>
</feature>
<evidence type="ECO:0000256" key="3">
    <source>
        <dbReference type="ARBA" id="ARBA00006873"/>
    </source>
</evidence>
<dbReference type="GO" id="GO:0020037">
    <property type="term" value="F:heme binding"/>
    <property type="evidence" value="ECO:0007669"/>
    <property type="project" value="UniProtKB-UniRule"/>
</dbReference>
<dbReference type="PRINTS" id="PR00461">
    <property type="entry name" value="PLPEROXIDASE"/>
</dbReference>
<feature type="disulfide bond" evidence="18">
    <location>
        <begin position="206"/>
        <end position="231"/>
    </location>
</feature>
<dbReference type="GO" id="GO:0005576">
    <property type="term" value="C:extracellular region"/>
    <property type="evidence" value="ECO:0007669"/>
    <property type="project" value="UniProtKB-SubCell"/>
</dbReference>
<dbReference type="InterPro" id="IPR002016">
    <property type="entry name" value="Haem_peroxidase"/>
</dbReference>
<feature type="site" description="Transition state stabilizer" evidence="17">
    <location>
        <position position="67"/>
    </location>
</feature>
<feature type="binding site" evidence="16">
    <location>
        <position position="81"/>
    </location>
    <ligand>
        <name>Ca(2+)</name>
        <dbReference type="ChEBI" id="CHEBI:29108"/>
        <label>1</label>
    </ligand>
</feature>
<dbReference type="FunFam" id="1.10.520.10:FF:000009">
    <property type="entry name" value="Peroxidase"/>
    <property type="match status" value="1"/>
</dbReference>
<dbReference type="InterPro" id="IPR019793">
    <property type="entry name" value="Peroxidases_heam-ligand_BS"/>
</dbReference>
<keyword evidence="10 19" id="KW-0560">Oxidoreductase</keyword>
<evidence type="ECO:0000256" key="4">
    <source>
        <dbReference type="ARBA" id="ARBA00012313"/>
    </source>
</evidence>
<dbReference type="PROSITE" id="PS50873">
    <property type="entry name" value="PEROXIDASE_4"/>
    <property type="match status" value="1"/>
</dbReference>
<organism evidence="21 22">
    <name type="scientific">Cinnamomum micranthum f. kanehirae</name>
    <dbReference type="NCBI Taxonomy" id="337451"/>
    <lineage>
        <taxon>Eukaryota</taxon>
        <taxon>Viridiplantae</taxon>
        <taxon>Streptophyta</taxon>
        <taxon>Embryophyta</taxon>
        <taxon>Tracheophyta</taxon>
        <taxon>Spermatophyta</taxon>
        <taxon>Magnoliopsida</taxon>
        <taxon>Magnoliidae</taxon>
        <taxon>Laurales</taxon>
        <taxon>Lauraceae</taxon>
        <taxon>Cinnamomum</taxon>
    </lineage>
</organism>
<evidence type="ECO:0000256" key="1">
    <source>
        <dbReference type="ARBA" id="ARBA00000189"/>
    </source>
</evidence>
<evidence type="ECO:0000256" key="17">
    <source>
        <dbReference type="PIRSR" id="PIRSR600823-4"/>
    </source>
</evidence>
<feature type="binding site" description="axial binding residue" evidence="16">
    <location>
        <position position="199"/>
    </location>
    <ligand>
        <name>heme b</name>
        <dbReference type="ChEBI" id="CHEBI:60344"/>
    </ligand>
    <ligandPart>
        <name>Fe</name>
        <dbReference type="ChEBI" id="CHEBI:18248"/>
    </ligandPart>
</feature>
<dbReference type="PROSITE" id="PS00436">
    <property type="entry name" value="PEROXIDASE_2"/>
    <property type="match status" value="1"/>
</dbReference>
<keyword evidence="6 19" id="KW-0349">Heme</keyword>
<evidence type="ECO:0000256" key="13">
    <source>
        <dbReference type="ARBA" id="ARBA00023180"/>
    </source>
</evidence>
<comment type="caution">
    <text evidence="21">The sequence shown here is derived from an EMBL/GenBank/DDBJ whole genome shotgun (WGS) entry which is preliminary data.</text>
</comment>
<keyword evidence="9 16" id="KW-0106">Calcium</keyword>
<evidence type="ECO:0000256" key="14">
    <source>
        <dbReference type="PIRSR" id="PIRSR600823-1"/>
    </source>
</evidence>
<dbReference type="GO" id="GO:0140825">
    <property type="term" value="F:lactoperoxidase activity"/>
    <property type="evidence" value="ECO:0007669"/>
    <property type="project" value="UniProtKB-EC"/>
</dbReference>
<dbReference type="Pfam" id="PF00141">
    <property type="entry name" value="peroxidase"/>
    <property type="match status" value="1"/>
</dbReference>
<comment type="cofactor">
    <cofactor evidence="16 19">
        <name>Ca(2+)</name>
        <dbReference type="ChEBI" id="CHEBI:29108"/>
    </cofactor>
    <text evidence="16 19">Binds 2 calcium ions per subunit.</text>
</comment>
<keyword evidence="22" id="KW-1185">Reference proteome</keyword>
<dbReference type="InterPro" id="IPR019794">
    <property type="entry name" value="Peroxidases_AS"/>
</dbReference>
<dbReference type="InterPro" id="IPR033905">
    <property type="entry name" value="Secretory_peroxidase"/>
</dbReference>
<feature type="binding site" evidence="16">
    <location>
        <position position="79"/>
    </location>
    <ligand>
        <name>Ca(2+)</name>
        <dbReference type="ChEBI" id="CHEBI:29108"/>
        <label>1</label>
    </ligand>
</feature>
<feature type="disulfide bond" evidence="18">
    <location>
        <begin position="40"/>
        <end position="120"/>
    </location>
</feature>
<comment type="subcellular location">
    <subcellularLocation>
        <location evidence="2 19">Secreted</location>
    </subcellularLocation>
</comment>
<dbReference type="InterPro" id="IPR010255">
    <property type="entry name" value="Haem_peroxidase_sf"/>
</dbReference>
<protein>
    <recommendedName>
        <fullName evidence="4 19">Peroxidase</fullName>
        <ecNumber evidence="4 19">1.11.1.7</ecNumber>
    </recommendedName>
</protein>
<feature type="binding site" evidence="16">
    <location>
        <position position="200"/>
    </location>
    <ligand>
        <name>Ca(2+)</name>
        <dbReference type="ChEBI" id="CHEBI:29108"/>
        <label>2</label>
    </ligand>
</feature>
<dbReference type="EMBL" id="QPKB01000003">
    <property type="protein sequence ID" value="RWR79014.1"/>
    <property type="molecule type" value="Genomic_DNA"/>
</dbReference>
<comment type="catalytic activity">
    <reaction evidence="1 19">
        <text>2 a phenolic donor + H2O2 = 2 a phenolic radical donor + 2 H2O</text>
        <dbReference type="Rhea" id="RHEA:56136"/>
        <dbReference type="ChEBI" id="CHEBI:15377"/>
        <dbReference type="ChEBI" id="CHEBI:16240"/>
        <dbReference type="ChEBI" id="CHEBI:139520"/>
        <dbReference type="ChEBI" id="CHEBI:139521"/>
        <dbReference type="EC" id="1.11.1.7"/>
    </reaction>
</comment>
<keyword evidence="7 16" id="KW-0479">Metal-binding</keyword>
<evidence type="ECO:0000256" key="2">
    <source>
        <dbReference type="ARBA" id="ARBA00004613"/>
    </source>
</evidence>
<keyword evidence="19" id="KW-0964">Secreted</keyword>
<dbReference type="STRING" id="337451.A0A443NKI3"/>